<keyword evidence="7 10" id="KW-0808">Transferase</keyword>
<dbReference type="GO" id="GO:0043541">
    <property type="term" value="C:UDP-N-acetylglucosamine transferase complex"/>
    <property type="evidence" value="ECO:0007669"/>
    <property type="project" value="TreeGrafter"/>
</dbReference>
<dbReference type="Pfam" id="PF04101">
    <property type="entry name" value="Glyco_tran_28_C"/>
    <property type="match status" value="1"/>
</dbReference>
<dbReference type="Proteomes" id="UP000183809">
    <property type="component" value="Unassembled WGS sequence"/>
</dbReference>
<evidence type="ECO:0000256" key="7">
    <source>
        <dbReference type="RuleBase" id="RU362128"/>
    </source>
</evidence>
<comment type="subunit">
    <text evidence="1 7">Heterodimer with ALG14 to form a functional enzyme.</text>
</comment>
<comment type="function">
    <text evidence="4 7">Involved in protein N-glycosylation. Essential for the second step of the dolichol-linked oligosaccharide pathway.</text>
</comment>
<evidence type="ECO:0000256" key="1">
    <source>
        <dbReference type="ARBA" id="ARBA00011198"/>
    </source>
</evidence>
<dbReference type="EMBL" id="MNUE01000045">
    <property type="protein sequence ID" value="OJD31752.1"/>
    <property type="molecule type" value="Genomic_DNA"/>
</dbReference>
<sequence>MSQNDQERKKVCFVTIGATATFDELVRACTQPDFLGALAQAGYTDLLVQYGKNRRLWKEVGPGNESLAQHGVDVSGFSFRENGLAAQMQLAKGHPADGSKEGVIVSHAGSGSILDALRLNVPLIVVPNPSLLDNHQQELAEVLEQQGYVIHGKLDNLALCISQAEELRKRQRTWPPINSGPHRRAPGLQGVIDEEMGFLD</sequence>
<protein>
    <recommendedName>
        <fullName evidence="3 7">UDP-N-acetylglucosamine transferase subunit ALG13</fullName>
        <ecNumber evidence="2 7">2.4.1.141</ecNumber>
    </recommendedName>
    <alternativeName>
        <fullName evidence="5 7">Asparagine-linked glycosylation protein 13</fullName>
    </alternativeName>
</protein>
<evidence type="ECO:0000256" key="3">
    <source>
        <dbReference type="ARBA" id="ARBA00017468"/>
    </source>
</evidence>
<dbReference type="InterPro" id="IPR007235">
    <property type="entry name" value="Glyco_trans_28_C"/>
</dbReference>
<dbReference type="PANTHER" id="PTHR47043:SF1">
    <property type="entry name" value="UDP-N-ACETYLGLUCOSAMINE TRANSFERASE SUBUNIT ALG13"/>
    <property type="match status" value="1"/>
</dbReference>
<name>A0A1J9QTI9_9PEZI</name>
<dbReference type="GO" id="GO:0006488">
    <property type="term" value="P:dolichol-linked oligosaccharide biosynthetic process"/>
    <property type="evidence" value="ECO:0007669"/>
    <property type="project" value="TreeGrafter"/>
</dbReference>
<organism evidence="10 11">
    <name type="scientific">Diplodia corticola</name>
    <dbReference type="NCBI Taxonomy" id="236234"/>
    <lineage>
        <taxon>Eukaryota</taxon>
        <taxon>Fungi</taxon>
        <taxon>Dikarya</taxon>
        <taxon>Ascomycota</taxon>
        <taxon>Pezizomycotina</taxon>
        <taxon>Dothideomycetes</taxon>
        <taxon>Dothideomycetes incertae sedis</taxon>
        <taxon>Botryosphaeriales</taxon>
        <taxon>Botryosphaeriaceae</taxon>
        <taxon>Diplodia</taxon>
    </lineage>
</organism>
<evidence type="ECO:0000259" key="9">
    <source>
        <dbReference type="Pfam" id="PF04101"/>
    </source>
</evidence>
<proteinExistence type="inferred from homology"/>
<keyword evidence="7" id="KW-0256">Endoplasmic reticulum</keyword>
<reference evidence="10 11" key="1">
    <citation type="submission" date="2016-10" db="EMBL/GenBank/DDBJ databases">
        <title>Proteomics and genomics reveal pathogen-plant mechanisms compatible with a hemibiotrophic lifestyle of Diplodia corticola.</title>
        <authorList>
            <person name="Fernandes I."/>
            <person name="De Jonge R."/>
            <person name="Van De Peer Y."/>
            <person name="Devreese B."/>
            <person name="Alves A."/>
            <person name="Esteves A.C."/>
        </authorList>
    </citation>
    <scope>NUCLEOTIDE SEQUENCE [LARGE SCALE GENOMIC DNA]</scope>
    <source>
        <strain evidence="10 11">CBS 112549</strain>
    </source>
</reference>
<dbReference type="STRING" id="236234.A0A1J9QTI9"/>
<dbReference type="OrthoDB" id="20273at2759"/>
<keyword evidence="11" id="KW-1185">Reference proteome</keyword>
<dbReference type="SUPFAM" id="SSF53756">
    <property type="entry name" value="UDP-Glycosyltransferase/glycogen phosphorylase"/>
    <property type="match status" value="1"/>
</dbReference>
<comment type="caution">
    <text evidence="10">The sequence shown here is derived from an EMBL/GenBank/DDBJ whole genome shotgun (WGS) entry which is preliminary data.</text>
</comment>
<dbReference type="InterPro" id="IPR052474">
    <property type="entry name" value="UDP-GlcNAc_transferase"/>
</dbReference>
<comment type="similarity">
    <text evidence="7">Belongs to the glycosyltransferase 28 family.</text>
</comment>
<comment type="catalytic activity">
    <reaction evidence="6">
        <text>an N-acetyl-alpha-D-glucosaminyl-diphospho-di-trans,poly-cis-dolichol + UDP-N-acetyl-alpha-D-glucosamine = an N,N'-diacetylchitobiosyl-diphospho-di-trans,poly-cis-dolichol + UDP + H(+)</text>
        <dbReference type="Rhea" id="RHEA:23380"/>
        <dbReference type="Rhea" id="RHEA-COMP:19507"/>
        <dbReference type="Rhea" id="RHEA-COMP:19510"/>
        <dbReference type="ChEBI" id="CHEBI:15378"/>
        <dbReference type="ChEBI" id="CHEBI:57269"/>
        <dbReference type="ChEBI" id="CHEBI:57705"/>
        <dbReference type="ChEBI" id="CHEBI:58223"/>
        <dbReference type="ChEBI" id="CHEBI:58427"/>
        <dbReference type="EC" id="2.4.1.141"/>
    </reaction>
</comment>
<comment type="subcellular location">
    <subcellularLocation>
        <location evidence="7">Endoplasmic reticulum</location>
    </subcellularLocation>
</comment>
<dbReference type="GO" id="GO:0004577">
    <property type="term" value="F:N-acetylglucosaminyldiphosphodolichol N-acetylglucosaminyltransferase activity"/>
    <property type="evidence" value="ECO:0007669"/>
    <property type="project" value="UniProtKB-EC"/>
</dbReference>
<dbReference type="Gene3D" id="3.40.50.2000">
    <property type="entry name" value="Glycogen Phosphorylase B"/>
    <property type="match status" value="1"/>
</dbReference>
<accession>A0A1J9QTI9</accession>
<dbReference type="AlphaFoldDB" id="A0A1J9QTI9"/>
<gene>
    <name evidence="7" type="primary">ALG13</name>
    <name evidence="10" type="ORF">BKCO1_4500078</name>
</gene>
<feature type="region of interest" description="Disordered" evidence="8">
    <location>
        <begin position="173"/>
        <end position="192"/>
    </location>
</feature>
<feature type="domain" description="Glycosyl transferase family 28 C-terminal" evidence="9">
    <location>
        <begin position="11"/>
        <end position="150"/>
    </location>
</feature>
<evidence type="ECO:0000256" key="8">
    <source>
        <dbReference type="SAM" id="MobiDB-lite"/>
    </source>
</evidence>
<evidence type="ECO:0000256" key="2">
    <source>
        <dbReference type="ARBA" id="ARBA00012614"/>
    </source>
</evidence>
<evidence type="ECO:0000313" key="11">
    <source>
        <dbReference type="Proteomes" id="UP000183809"/>
    </source>
</evidence>
<dbReference type="PANTHER" id="PTHR47043">
    <property type="entry name" value="UDP-N-ACETYLGLUCOSAMINE TRANSFERASE SUBUNIT ALG13"/>
    <property type="match status" value="1"/>
</dbReference>
<evidence type="ECO:0000256" key="5">
    <source>
        <dbReference type="ARBA" id="ARBA00032061"/>
    </source>
</evidence>
<evidence type="ECO:0000256" key="6">
    <source>
        <dbReference type="ARBA" id="ARBA00048184"/>
    </source>
</evidence>
<evidence type="ECO:0000313" key="10">
    <source>
        <dbReference type="EMBL" id="OJD31752.1"/>
    </source>
</evidence>
<dbReference type="EC" id="2.4.1.141" evidence="2 7"/>
<evidence type="ECO:0000256" key="4">
    <source>
        <dbReference type="ARBA" id="ARBA00024804"/>
    </source>
</evidence>
<keyword evidence="7" id="KW-0328">Glycosyltransferase</keyword>